<dbReference type="CDD" id="cd09272">
    <property type="entry name" value="RNase_HI_RT_Ty1"/>
    <property type="match status" value="1"/>
</dbReference>
<dbReference type="Proteomes" id="UP001189122">
    <property type="component" value="Unassembled WGS sequence"/>
</dbReference>
<evidence type="ECO:0000313" key="3">
    <source>
        <dbReference type="Proteomes" id="UP001189122"/>
    </source>
</evidence>
<sequence>MVMFPEINNLAIFLSIMFVMFILQDQWQPLITTSYNGSGAATSDVYGLRACEANKWYQSHSVQQDQEDGEERRHGEYLQRNVSEKKDRLALLAIFSTIPEEMMIMLDILWSQNLSVDIMIQSQIPGLKCEYKILTMHKKEAMMEEREIMQQVLRVTPSKFDALTLSMEQYTDLDKISLDEVIGSLTVHELQLKERESREEEQTLLVRALSKGKSRVSEESSSHKRDRHRKKNFNKSQIQCYNCEKYDHFAYKCQSAKKVTPKQPYVAASTKKPKVSSLLMMIWRNYFSNLDESASRFVKIGDNSHVEIQGRGRVFIHQKDGEKIHFGLSVDSTYFHSLIESLRYLTHTRPDLTFSVGLLSKFMEHPTSEHLLGIKHILRGTIDYGLVYEKGETKVKLVNYSDNNFASDVSQKQKSVALSLCEAEYIAATTAACQGVWLNQLISELRGEAEGTVKLLMDNKSAIILSKNLVHHSRMKHIDTRIMIDYVKTEDQLADILTKSPSRVRFVEM</sequence>
<dbReference type="EMBL" id="LR743590">
    <property type="protein sequence ID" value="CAA2617343.1"/>
    <property type="molecule type" value="Genomic_DNA"/>
</dbReference>
<protein>
    <submittedName>
        <fullName evidence="2">Uncharacterized protein</fullName>
    </submittedName>
</protein>
<dbReference type="GO" id="GO:0003676">
    <property type="term" value="F:nucleic acid binding"/>
    <property type="evidence" value="ECO:0007669"/>
    <property type="project" value="InterPro"/>
</dbReference>
<proteinExistence type="predicted"/>
<feature type="transmembrane region" description="Helical" evidence="1">
    <location>
        <begin position="6"/>
        <end position="23"/>
    </location>
</feature>
<dbReference type="GO" id="GO:0008270">
    <property type="term" value="F:zinc ion binding"/>
    <property type="evidence" value="ECO:0007669"/>
    <property type="project" value="InterPro"/>
</dbReference>
<keyword evidence="3" id="KW-1185">Reference proteome</keyword>
<evidence type="ECO:0000313" key="2">
    <source>
        <dbReference type="EMBL" id="CAA2617343.1"/>
    </source>
</evidence>
<name>A0A7I8IGM6_SPIIN</name>
<gene>
    <name evidence="2" type="ORF">SI7747_03003511</name>
</gene>
<dbReference type="PANTHER" id="PTHR11439">
    <property type="entry name" value="GAG-POL-RELATED RETROTRANSPOSON"/>
    <property type="match status" value="1"/>
</dbReference>
<organism evidence="2">
    <name type="scientific">Spirodela intermedia</name>
    <name type="common">Intermediate duckweed</name>
    <dbReference type="NCBI Taxonomy" id="51605"/>
    <lineage>
        <taxon>Eukaryota</taxon>
        <taxon>Viridiplantae</taxon>
        <taxon>Streptophyta</taxon>
        <taxon>Embryophyta</taxon>
        <taxon>Tracheophyta</taxon>
        <taxon>Spermatophyta</taxon>
        <taxon>Magnoliopsida</taxon>
        <taxon>Liliopsida</taxon>
        <taxon>Araceae</taxon>
        <taxon>Lemnoideae</taxon>
        <taxon>Spirodela</taxon>
    </lineage>
</organism>
<dbReference type="InterPro" id="IPR036875">
    <property type="entry name" value="Znf_CCHC_sf"/>
</dbReference>
<keyword evidence="1" id="KW-0812">Transmembrane</keyword>
<evidence type="ECO:0000256" key="1">
    <source>
        <dbReference type="SAM" id="Phobius"/>
    </source>
</evidence>
<reference evidence="2 3" key="1">
    <citation type="submission" date="2019-12" db="EMBL/GenBank/DDBJ databases">
        <authorList>
            <person name="Scholz U."/>
            <person name="Mascher M."/>
            <person name="Fiebig A."/>
        </authorList>
    </citation>
    <scope>NUCLEOTIDE SEQUENCE</scope>
</reference>
<dbReference type="PANTHER" id="PTHR11439:SF515">
    <property type="entry name" value="GAG-POL POLYPROTEIN"/>
    <property type="match status" value="1"/>
</dbReference>
<accession>A0A7I8IGM6</accession>
<dbReference type="EMBL" id="CACRZD030000003">
    <property type="protein sequence ID" value="CAA6657040.1"/>
    <property type="molecule type" value="Genomic_DNA"/>
</dbReference>
<keyword evidence="1" id="KW-1133">Transmembrane helix</keyword>
<dbReference type="SUPFAM" id="SSF57756">
    <property type="entry name" value="Retrovirus zinc finger-like domains"/>
    <property type="match status" value="1"/>
</dbReference>
<keyword evidence="1" id="KW-0472">Membrane</keyword>
<dbReference type="AlphaFoldDB" id="A0A7I8IGM6"/>